<feature type="transmembrane region" description="Helical" evidence="1">
    <location>
        <begin position="74"/>
        <end position="95"/>
    </location>
</feature>
<keyword evidence="3" id="KW-1185">Reference proteome</keyword>
<dbReference type="GeneID" id="35295842"/>
<dbReference type="Proteomes" id="UP000194154">
    <property type="component" value="Chromosome"/>
</dbReference>
<keyword evidence="1" id="KW-1133">Transmembrane helix</keyword>
<evidence type="ECO:0000313" key="3">
    <source>
        <dbReference type="Proteomes" id="UP000194154"/>
    </source>
</evidence>
<protein>
    <recommendedName>
        <fullName evidence="4">ABC transporter permease subunit</fullName>
    </recommendedName>
</protein>
<dbReference type="RefSeq" id="WP_086042935.1">
    <property type="nucleotide sequence ID" value="NZ_CBCRZA010000004.1"/>
</dbReference>
<reference evidence="2 3" key="1">
    <citation type="journal article" date="2017" name="Int. J. Syst. Evol. Microbiol.">
        <title>Macrococcus canis sp. nov., a skin bacterium associated with infections in dogs.</title>
        <authorList>
            <person name="Gobeli Brawand S."/>
            <person name="Cotting K."/>
            <person name="Gomez-Sanz E."/>
            <person name="Collaud A."/>
            <person name="Thomann A."/>
            <person name="Brodard I."/>
            <person name="Rodriguez-Campos S."/>
            <person name="Strauss C."/>
            <person name="Perreten V."/>
        </authorList>
    </citation>
    <scope>NUCLEOTIDE SEQUENCE [LARGE SCALE GENOMIC DNA]</scope>
    <source>
        <strain evidence="2 3">KM45013</strain>
    </source>
</reference>
<feature type="transmembrane region" description="Helical" evidence="1">
    <location>
        <begin position="190"/>
        <end position="209"/>
    </location>
</feature>
<dbReference type="EMBL" id="CP021059">
    <property type="protein sequence ID" value="ARQ07376.1"/>
    <property type="molecule type" value="Genomic_DNA"/>
</dbReference>
<evidence type="ECO:0000256" key="1">
    <source>
        <dbReference type="SAM" id="Phobius"/>
    </source>
</evidence>
<keyword evidence="1" id="KW-0812">Transmembrane</keyword>
<feature type="transmembrane region" description="Helical" evidence="1">
    <location>
        <begin position="12"/>
        <end position="33"/>
    </location>
</feature>
<dbReference type="STRING" id="1855823.MCCS_17420"/>
<evidence type="ECO:0000313" key="2">
    <source>
        <dbReference type="EMBL" id="ARQ07376.1"/>
    </source>
</evidence>
<dbReference type="OrthoDB" id="66636at2"/>
<dbReference type="AlphaFoldDB" id="A0A1W7AD74"/>
<proteinExistence type="predicted"/>
<evidence type="ECO:0008006" key="4">
    <source>
        <dbReference type="Google" id="ProtNLM"/>
    </source>
</evidence>
<sequence length="266" mass="30286">MTLFNYYLKQAVTFMMSFLIGAFLYLLMIVYIYPTIEKMDGLEEMMKQMPKELNAIFNMSAGLQDINQFIAMEYYGMIFIILMLCFSIMLANNLYGKWIENKSLANILNLPFSRISIMSQMQIAAIIAHVLFGVLMAFACVGLINWIVENPKYDFWNLFHLNVLGTVVFLIVCLFTLTCMLIFNEAKHGLLAASGMALLMYGLSIGSKLSEDVEWMKHFTVFSLYDSAKISSGDADLMLNYGISISIIVLLFIVNLLLFNKKNLSL</sequence>
<name>A0A1W7AD74_9STAP</name>
<feature type="transmembrane region" description="Helical" evidence="1">
    <location>
        <begin position="123"/>
        <end position="147"/>
    </location>
</feature>
<keyword evidence="1" id="KW-0472">Membrane</keyword>
<feature type="transmembrane region" description="Helical" evidence="1">
    <location>
        <begin position="238"/>
        <end position="259"/>
    </location>
</feature>
<dbReference type="KEGG" id="mcak:MCCS_17420"/>
<feature type="transmembrane region" description="Helical" evidence="1">
    <location>
        <begin position="159"/>
        <end position="183"/>
    </location>
</feature>
<accession>A0A1W7AD74</accession>
<organism evidence="2 3">
    <name type="scientific">Macrococcoides canis</name>
    <dbReference type="NCBI Taxonomy" id="1855823"/>
    <lineage>
        <taxon>Bacteria</taxon>
        <taxon>Bacillati</taxon>
        <taxon>Bacillota</taxon>
        <taxon>Bacilli</taxon>
        <taxon>Bacillales</taxon>
        <taxon>Staphylococcaceae</taxon>
        <taxon>Macrococcoides</taxon>
    </lineage>
</organism>
<gene>
    <name evidence="2" type="ORF">MCCS_17420</name>
</gene>